<evidence type="ECO:0000256" key="6">
    <source>
        <dbReference type="ARBA" id="ARBA00022741"/>
    </source>
</evidence>
<comment type="caution">
    <text evidence="12">The sequence shown here is derived from an EMBL/GenBank/DDBJ whole genome shotgun (WGS) entry which is preliminary data.</text>
</comment>
<sequence>FRFFMLQYSANSHLDFDLDQAKERSEKNPVFYVQYACARIHGILAKSEIRNPKSETNLKVLIHPTELALIKQLIKFPDLVGEISQDYQVQKLPFYAIGLADRFHNFYEKCRVISKDNQKQQARLALISACQIVLKNCLALMGISAPEKM</sequence>
<dbReference type="GO" id="GO:0005737">
    <property type="term" value="C:cytoplasm"/>
    <property type="evidence" value="ECO:0007669"/>
    <property type="project" value="UniProtKB-SubCell"/>
</dbReference>
<dbReference type="AlphaFoldDB" id="X1A9Z3"/>
<dbReference type="GO" id="GO:0004814">
    <property type="term" value="F:arginine-tRNA ligase activity"/>
    <property type="evidence" value="ECO:0007669"/>
    <property type="project" value="UniProtKB-EC"/>
</dbReference>
<name>X1A9Z3_9ZZZZ</name>
<dbReference type="Pfam" id="PF05746">
    <property type="entry name" value="DALR_1"/>
    <property type="match status" value="1"/>
</dbReference>
<dbReference type="Gene3D" id="1.10.730.10">
    <property type="entry name" value="Isoleucyl-tRNA Synthetase, Domain 1"/>
    <property type="match status" value="1"/>
</dbReference>
<evidence type="ECO:0000256" key="2">
    <source>
        <dbReference type="ARBA" id="ARBA00005594"/>
    </source>
</evidence>
<protein>
    <recommendedName>
        <fullName evidence="3">arginine--tRNA ligase</fullName>
        <ecNumber evidence="3">6.1.1.19</ecNumber>
    </recommendedName>
</protein>
<feature type="domain" description="DALR anticodon binding" evidence="11">
    <location>
        <begin position="33"/>
        <end position="149"/>
    </location>
</feature>
<evidence type="ECO:0000256" key="3">
    <source>
        <dbReference type="ARBA" id="ARBA00012837"/>
    </source>
</evidence>
<comment type="similarity">
    <text evidence="2">Belongs to the class-I aminoacyl-tRNA synthetase family.</text>
</comment>
<keyword evidence="6" id="KW-0547">Nucleotide-binding</keyword>
<organism evidence="12">
    <name type="scientific">marine sediment metagenome</name>
    <dbReference type="NCBI Taxonomy" id="412755"/>
    <lineage>
        <taxon>unclassified sequences</taxon>
        <taxon>metagenomes</taxon>
        <taxon>ecological metagenomes</taxon>
    </lineage>
</organism>
<evidence type="ECO:0000256" key="9">
    <source>
        <dbReference type="ARBA" id="ARBA00023146"/>
    </source>
</evidence>
<dbReference type="GO" id="GO:0005524">
    <property type="term" value="F:ATP binding"/>
    <property type="evidence" value="ECO:0007669"/>
    <property type="project" value="UniProtKB-KW"/>
</dbReference>
<dbReference type="EC" id="6.1.1.19" evidence="3"/>
<evidence type="ECO:0000259" key="11">
    <source>
        <dbReference type="SMART" id="SM00836"/>
    </source>
</evidence>
<dbReference type="EMBL" id="BART01004318">
    <property type="protein sequence ID" value="GAG69488.1"/>
    <property type="molecule type" value="Genomic_DNA"/>
</dbReference>
<keyword evidence="7" id="KW-0067">ATP-binding</keyword>
<keyword evidence="5" id="KW-0436">Ligase</keyword>
<comment type="catalytic activity">
    <reaction evidence="10">
        <text>tRNA(Arg) + L-arginine + ATP = L-arginyl-tRNA(Arg) + AMP + diphosphate</text>
        <dbReference type="Rhea" id="RHEA:20301"/>
        <dbReference type="Rhea" id="RHEA-COMP:9658"/>
        <dbReference type="Rhea" id="RHEA-COMP:9673"/>
        <dbReference type="ChEBI" id="CHEBI:30616"/>
        <dbReference type="ChEBI" id="CHEBI:32682"/>
        <dbReference type="ChEBI" id="CHEBI:33019"/>
        <dbReference type="ChEBI" id="CHEBI:78442"/>
        <dbReference type="ChEBI" id="CHEBI:78513"/>
        <dbReference type="ChEBI" id="CHEBI:456215"/>
        <dbReference type="EC" id="6.1.1.19"/>
    </reaction>
</comment>
<evidence type="ECO:0000256" key="1">
    <source>
        <dbReference type="ARBA" id="ARBA00004496"/>
    </source>
</evidence>
<evidence type="ECO:0000256" key="5">
    <source>
        <dbReference type="ARBA" id="ARBA00022598"/>
    </source>
</evidence>
<accession>X1A9Z3</accession>
<dbReference type="InterPro" id="IPR001278">
    <property type="entry name" value="Arg-tRNA-ligase"/>
</dbReference>
<gene>
    <name evidence="12" type="ORF">S01H4_10965</name>
</gene>
<dbReference type="InterPro" id="IPR008909">
    <property type="entry name" value="DALR_anticod-bd"/>
</dbReference>
<dbReference type="GO" id="GO:0006420">
    <property type="term" value="P:arginyl-tRNA aminoacylation"/>
    <property type="evidence" value="ECO:0007669"/>
    <property type="project" value="InterPro"/>
</dbReference>
<evidence type="ECO:0000256" key="4">
    <source>
        <dbReference type="ARBA" id="ARBA00022490"/>
    </source>
</evidence>
<dbReference type="InterPro" id="IPR009080">
    <property type="entry name" value="tRNAsynth_Ia_anticodon-bd"/>
</dbReference>
<keyword evidence="4" id="KW-0963">Cytoplasm</keyword>
<evidence type="ECO:0000256" key="7">
    <source>
        <dbReference type="ARBA" id="ARBA00022840"/>
    </source>
</evidence>
<feature type="non-terminal residue" evidence="12">
    <location>
        <position position="1"/>
    </location>
</feature>
<keyword evidence="9" id="KW-0030">Aminoacyl-tRNA synthetase</keyword>
<dbReference type="SUPFAM" id="SSF47323">
    <property type="entry name" value="Anticodon-binding domain of a subclass of class I aminoacyl-tRNA synthetases"/>
    <property type="match status" value="1"/>
</dbReference>
<reference evidence="12" key="1">
    <citation type="journal article" date="2014" name="Front. Microbiol.">
        <title>High frequency of phylogenetically diverse reductive dehalogenase-homologous genes in deep subseafloor sedimentary metagenomes.</title>
        <authorList>
            <person name="Kawai M."/>
            <person name="Futagami T."/>
            <person name="Toyoda A."/>
            <person name="Takaki Y."/>
            <person name="Nishi S."/>
            <person name="Hori S."/>
            <person name="Arai W."/>
            <person name="Tsubouchi T."/>
            <person name="Morono Y."/>
            <person name="Uchiyama I."/>
            <person name="Ito T."/>
            <person name="Fujiyama A."/>
            <person name="Inagaki F."/>
            <person name="Takami H."/>
        </authorList>
    </citation>
    <scope>NUCLEOTIDE SEQUENCE</scope>
    <source>
        <strain evidence="12">Expedition CK06-06</strain>
    </source>
</reference>
<evidence type="ECO:0000256" key="8">
    <source>
        <dbReference type="ARBA" id="ARBA00022917"/>
    </source>
</evidence>
<evidence type="ECO:0000313" key="12">
    <source>
        <dbReference type="EMBL" id="GAG69488.1"/>
    </source>
</evidence>
<dbReference type="FunFam" id="1.10.730.10:FF:000008">
    <property type="entry name" value="Arginine--tRNA ligase"/>
    <property type="match status" value="1"/>
</dbReference>
<dbReference type="PANTHER" id="PTHR11956:SF5">
    <property type="entry name" value="ARGININE--TRNA LIGASE, CYTOPLASMIC"/>
    <property type="match status" value="1"/>
</dbReference>
<dbReference type="PANTHER" id="PTHR11956">
    <property type="entry name" value="ARGINYL-TRNA SYNTHETASE"/>
    <property type="match status" value="1"/>
</dbReference>
<comment type="subcellular location">
    <subcellularLocation>
        <location evidence="1">Cytoplasm</location>
    </subcellularLocation>
</comment>
<keyword evidence="8" id="KW-0648">Protein biosynthesis</keyword>
<evidence type="ECO:0000256" key="10">
    <source>
        <dbReference type="ARBA" id="ARBA00049339"/>
    </source>
</evidence>
<proteinExistence type="inferred from homology"/>
<dbReference type="SMART" id="SM00836">
    <property type="entry name" value="DALR_1"/>
    <property type="match status" value="1"/>
</dbReference>